<evidence type="ECO:0000256" key="3">
    <source>
        <dbReference type="ARBA" id="ARBA00022989"/>
    </source>
</evidence>
<dbReference type="eggNOG" id="COG2149">
    <property type="taxonomic scope" value="Bacteria"/>
</dbReference>
<dbReference type="Proteomes" id="UP000029033">
    <property type="component" value="Unassembled WGS sequence"/>
</dbReference>
<sequence>MSRFPRKVYDCGDEPDPRFSLANERTFLAWCRTSFAIVSLAIALDNVTVAMAPRLKTAVVVLALLVGSALPILAWIDWARTERAMRLSDPLPESIAQFVFAIVTTVCAVCVACGMVISWMGAR</sequence>
<comment type="caution">
    <text evidence="7">The sequence shown here is derived from an EMBL/GenBank/DDBJ whole genome shotgun (WGS) entry which is preliminary data.</text>
</comment>
<evidence type="ECO:0000313" key="8">
    <source>
        <dbReference type="Proteomes" id="UP000029033"/>
    </source>
</evidence>
<reference evidence="7 8" key="1">
    <citation type="submission" date="2014-03" db="EMBL/GenBank/DDBJ databases">
        <title>Genomics of Bifidobacteria.</title>
        <authorList>
            <person name="Ventura M."/>
            <person name="Milani C."/>
            <person name="Lugli G.A."/>
        </authorList>
    </citation>
    <scope>NUCLEOTIDE SEQUENCE [LARGE SCALE GENOMIC DNA]</scope>
    <source>
        <strain evidence="7 8">LMG 21589</strain>
    </source>
</reference>
<name>A0A087DG38_9BIFI</name>
<dbReference type="RefSeq" id="WP_033518980.1">
    <property type="nucleotide sequence ID" value="NZ_CAJPMS010000007.1"/>
</dbReference>
<keyword evidence="8" id="KW-1185">Reference proteome</keyword>
<gene>
    <name evidence="7" type="ORF">BSCA_1698</name>
</gene>
<dbReference type="GeneID" id="85166275"/>
<keyword evidence="2 5" id="KW-0812">Transmembrane</keyword>
<protein>
    <submittedName>
        <fullName evidence="7">Membrane protein</fullName>
    </submittedName>
</protein>
<dbReference type="STRING" id="158787.BSCA_1698"/>
<keyword evidence="3 5" id="KW-1133">Transmembrane helix</keyword>
<evidence type="ECO:0000256" key="4">
    <source>
        <dbReference type="ARBA" id="ARBA00023136"/>
    </source>
</evidence>
<evidence type="ECO:0000256" key="5">
    <source>
        <dbReference type="SAM" id="Phobius"/>
    </source>
</evidence>
<keyword evidence="4 5" id="KW-0472">Membrane</keyword>
<dbReference type="InterPro" id="IPR003807">
    <property type="entry name" value="DUF202"/>
</dbReference>
<evidence type="ECO:0000313" key="7">
    <source>
        <dbReference type="EMBL" id="KFI94488.1"/>
    </source>
</evidence>
<dbReference type="AlphaFoldDB" id="A0A087DG38"/>
<accession>A0A087DG38</accession>
<dbReference type="Pfam" id="PF02656">
    <property type="entry name" value="DUF202"/>
    <property type="match status" value="1"/>
</dbReference>
<feature type="domain" description="DUF202" evidence="6">
    <location>
        <begin position="18"/>
        <end position="84"/>
    </location>
</feature>
<dbReference type="GO" id="GO:0012505">
    <property type="term" value="C:endomembrane system"/>
    <property type="evidence" value="ECO:0007669"/>
    <property type="project" value="UniProtKB-SubCell"/>
</dbReference>
<evidence type="ECO:0000256" key="1">
    <source>
        <dbReference type="ARBA" id="ARBA00004127"/>
    </source>
</evidence>
<evidence type="ECO:0000256" key="2">
    <source>
        <dbReference type="ARBA" id="ARBA00022692"/>
    </source>
</evidence>
<organism evidence="7 8">
    <name type="scientific">Bifidobacterium scardovii</name>
    <dbReference type="NCBI Taxonomy" id="158787"/>
    <lineage>
        <taxon>Bacteria</taxon>
        <taxon>Bacillati</taxon>
        <taxon>Actinomycetota</taxon>
        <taxon>Actinomycetes</taxon>
        <taxon>Bifidobacteriales</taxon>
        <taxon>Bifidobacteriaceae</taxon>
        <taxon>Bifidobacterium</taxon>
    </lineage>
</organism>
<feature type="transmembrane region" description="Helical" evidence="5">
    <location>
        <begin position="98"/>
        <end position="122"/>
    </location>
</feature>
<dbReference type="OrthoDB" id="582337at2"/>
<comment type="subcellular location">
    <subcellularLocation>
        <location evidence="1">Endomembrane system</location>
        <topology evidence="1">Multi-pass membrane protein</topology>
    </subcellularLocation>
</comment>
<evidence type="ECO:0000259" key="6">
    <source>
        <dbReference type="Pfam" id="PF02656"/>
    </source>
</evidence>
<proteinExistence type="predicted"/>
<dbReference type="EMBL" id="JGZO01000007">
    <property type="protein sequence ID" value="KFI94488.1"/>
    <property type="molecule type" value="Genomic_DNA"/>
</dbReference>
<feature type="transmembrane region" description="Helical" evidence="5">
    <location>
        <begin position="59"/>
        <end position="78"/>
    </location>
</feature>